<feature type="binding site" evidence="3">
    <location>
        <position position="42"/>
    </location>
    <ligand>
        <name>a divalent metal cation</name>
        <dbReference type="ChEBI" id="CHEBI:60240"/>
    </ligand>
</feature>
<accession>A0A4R3MQ86</accession>
<feature type="binding site" evidence="3">
    <location>
        <position position="115"/>
    </location>
    <ligand>
        <name>a divalent metal cation</name>
        <dbReference type="ChEBI" id="CHEBI:60240"/>
    </ligand>
</feature>
<dbReference type="Pfam" id="PF05163">
    <property type="entry name" value="DinB"/>
    <property type="match status" value="1"/>
</dbReference>
<feature type="binding site" evidence="3">
    <location>
        <position position="119"/>
    </location>
    <ligand>
        <name>a divalent metal cation</name>
        <dbReference type="ChEBI" id="CHEBI:60240"/>
    </ligand>
</feature>
<comment type="similarity">
    <text evidence="1">Belongs to the DinB family.</text>
</comment>
<dbReference type="AlphaFoldDB" id="A0A4R3MQ86"/>
<gene>
    <name evidence="4" type="ORF">EDD68_13416</name>
</gene>
<dbReference type="InterPro" id="IPR034660">
    <property type="entry name" value="DinB/YfiT-like"/>
</dbReference>
<keyword evidence="2 3" id="KW-0479">Metal-binding</keyword>
<dbReference type="EMBL" id="SMAN01000034">
    <property type="protein sequence ID" value="TCT16451.1"/>
    <property type="molecule type" value="Genomic_DNA"/>
</dbReference>
<evidence type="ECO:0000313" key="4">
    <source>
        <dbReference type="EMBL" id="TCT16451.1"/>
    </source>
</evidence>
<dbReference type="Proteomes" id="UP000294650">
    <property type="component" value="Unassembled WGS sequence"/>
</dbReference>
<dbReference type="RefSeq" id="WP_132373199.1">
    <property type="nucleotide sequence ID" value="NZ_SMAN01000034.1"/>
</dbReference>
<evidence type="ECO:0000256" key="2">
    <source>
        <dbReference type="ARBA" id="ARBA00022723"/>
    </source>
</evidence>
<dbReference type="OrthoDB" id="2863248at2"/>
<evidence type="ECO:0000313" key="5">
    <source>
        <dbReference type="Proteomes" id="UP000294650"/>
    </source>
</evidence>
<sequence>MNAKGFLYAAQMTNALAREIPESTWDESLMDELGTLRKLFIHIIRVRDVYRDGMKSGKVVFPGHLPAQERDWFDELERSMTDLAGEFERSHWDQQILMGAEQMTALELLNTAVQHEGIHQGQYFVALKRAGIELPEQWRRDWNM</sequence>
<dbReference type="GO" id="GO:0046872">
    <property type="term" value="F:metal ion binding"/>
    <property type="evidence" value="ECO:0007669"/>
    <property type="project" value="UniProtKB-KW"/>
</dbReference>
<protein>
    <submittedName>
        <fullName evidence="4">Putative damage-inducible protein DinB</fullName>
    </submittedName>
</protein>
<name>A0A4R3MQ86_9BACI</name>
<evidence type="ECO:0000256" key="1">
    <source>
        <dbReference type="ARBA" id="ARBA00008635"/>
    </source>
</evidence>
<comment type="caution">
    <text evidence="4">The sequence shown here is derived from an EMBL/GenBank/DDBJ whole genome shotgun (WGS) entry which is preliminary data.</text>
</comment>
<organism evidence="4 5">
    <name type="scientific">Melghiribacillus thermohalophilus</name>
    <dbReference type="NCBI Taxonomy" id="1324956"/>
    <lineage>
        <taxon>Bacteria</taxon>
        <taxon>Bacillati</taxon>
        <taxon>Bacillota</taxon>
        <taxon>Bacilli</taxon>
        <taxon>Bacillales</taxon>
        <taxon>Bacillaceae</taxon>
        <taxon>Melghiribacillus</taxon>
    </lineage>
</organism>
<dbReference type="Gene3D" id="1.20.120.450">
    <property type="entry name" value="dinb family like domain"/>
    <property type="match status" value="1"/>
</dbReference>
<reference evidence="4 5" key="1">
    <citation type="submission" date="2019-03" db="EMBL/GenBank/DDBJ databases">
        <title>Genomic Encyclopedia of Type Strains, Phase IV (KMG-IV): sequencing the most valuable type-strain genomes for metagenomic binning, comparative biology and taxonomic classification.</title>
        <authorList>
            <person name="Goeker M."/>
        </authorList>
    </citation>
    <scope>NUCLEOTIDE SEQUENCE [LARGE SCALE GENOMIC DNA]</scope>
    <source>
        <strain evidence="4 5">DSM 25894</strain>
    </source>
</reference>
<dbReference type="InterPro" id="IPR007837">
    <property type="entry name" value="DinB"/>
</dbReference>
<evidence type="ECO:0000256" key="3">
    <source>
        <dbReference type="PIRSR" id="PIRSR607837-1"/>
    </source>
</evidence>
<keyword evidence="5" id="KW-1185">Reference proteome</keyword>
<proteinExistence type="inferred from homology"/>
<dbReference type="SUPFAM" id="SSF109854">
    <property type="entry name" value="DinB/YfiT-like putative metalloenzymes"/>
    <property type="match status" value="1"/>
</dbReference>